<name>A0A8X6KRD5_TRICU</name>
<dbReference type="EMBL" id="BMAO01002860">
    <property type="protein sequence ID" value="GFQ83840.1"/>
    <property type="molecule type" value="Genomic_DNA"/>
</dbReference>
<dbReference type="Proteomes" id="UP000887116">
    <property type="component" value="Unassembled WGS sequence"/>
</dbReference>
<sequence>MCKNGSLNSSSYGYLQVSRRRRRCSSVRAYGTHISSFFTISVAFKCRKIVCCDTGSLALSCRTVDVVWDSDFLQRMILIIPYWTTNSRFMVNLYTVFTKVSKKKKLRSVHSVVVPALRALLMLASVAATKPELVLNSHVALLLHVQCIPEFSHFTI</sequence>
<reference evidence="1" key="1">
    <citation type="submission" date="2020-07" db="EMBL/GenBank/DDBJ databases">
        <title>Multicomponent nature underlies the extraordinary mechanical properties of spider dragline silk.</title>
        <authorList>
            <person name="Kono N."/>
            <person name="Nakamura H."/>
            <person name="Mori M."/>
            <person name="Yoshida Y."/>
            <person name="Ohtoshi R."/>
            <person name="Malay A.D."/>
            <person name="Moran D.A.P."/>
            <person name="Tomita M."/>
            <person name="Numata K."/>
            <person name="Arakawa K."/>
        </authorList>
    </citation>
    <scope>NUCLEOTIDE SEQUENCE</scope>
</reference>
<proteinExistence type="predicted"/>
<organism evidence="1 2">
    <name type="scientific">Trichonephila clavata</name>
    <name type="common">Joro spider</name>
    <name type="synonym">Nephila clavata</name>
    <dbReference type="NCBI Taxonomy" id="2740835"/>
    <lineage>
        <taxon>Eukaryota</taxon>
        <taxon>Metazoa</taxon>
        <taxon>Ecdysozoa</taxon>
        <taxon>Arthropoda</taxon>
        <taxon>Chelicerata</taxon>
        <taxon>Arachnida</taxon>
        <taxon>Araneae</taxon>
        <taxon>Araneomorphae</taxon>
        <taxon>Entelegynae</taxon>
        <taxon>Araneoidea</taxon>
        <taxon>Nephilidae</taxon>
        <taxon>Trichonephila</taxon>
    </lineage>
</organism>
<evidence type="ECO:0000313" key="1">
    <source>
        <dbReference type="EMBL" id="GFQ83840.1"/>
    </source>
</evidence>
<keyword evidence="2" id="KW-1185">Reference proteome</keyword>
<evidence type="ECO:0000313" key="2">
    <source>
        <dbReference type="Proteomes" id="UP000887116"/>
    </source>
</evidence>
<gene>
    <name evidence="1" type="ORF">TNCT_702911</name>
</gene>
<comment type="caution">
    <text evidence="1">The sequence shown here is derived from an EMBL/GenBank/DDBJ whole genome shotgun (WGS) entry which is preliminary data.</text>
</comment>
<accession>A0A8X6KRD5</accession>
<dbReference type="AlphaFoldDB" id="A0A8X6KRD5"/>
<protein>
    <submittedName>
        <fullName evidence="1">Uncharacterized protein</fullName>
    </submittedName>
</protein>